<dbReference type="AlphaFoldDB" id="A0A4R3Z6R6"/>
<evidence type="ECO:0000313" key="3">
    <source>
        <dbReference type="Proteomes" id="UP000295515"/>
    </source>
</evidence>
<feature type="transmembrane region" description="Helical" evidence="1">
    <location>
        <begin position="153"/>
        <end position="178"/>
    </location>
</feature>
<accession>A0A4R3Z6R6</accession>
<comment type="caution">
    <text evidence="2">The sequence shown here is derived from an EMBL/GenBank/DDBJ whole genome shotgun (WGS) entry which is preliminary data.</text>
</comment>
<feature type="transmembrane region" description="Helical" evidence="1">
    <location>
        <begin position="122"/>
        <end position="147"/>
    </location>
</feature>
<name>A0A4R3Z6R6_9FIRM</name>
<gene>
    <name evidence="2" type="ORF">EDD60_10379</name>
</gene>
<evidence type="ECO:0000256" key="1">
    <source>
        <dbReference type="SAM" id="Phobius"/>
    </source>
</evidence>
<keyword evidence="1" id="KW-0472">Membrane</keyword>
<dbReference type="Pfam" id="PF22564">
    <property type="entry name" value="HAAS"/>
    <property type="match status" value="1"/>
</dbReference>
<dbReference type="GeneID" id="98914564"/>
<sequence length="246" mass="27674">MTRKEFMKELEFLLQDISDEEREEALAFYENYFDEAGSMNESQVIEELDSPARVAAIIKDGLKGHFDEHIYAGNEGFSNDQYTQNYEVIDVDDKKAKKSKKEKKQESQMHNRWNEMDSRDRLILIVLALLACVPFSFSIFHVIGGIFGGLFGVGFSIITLFFCLIFGFWIITFIFYIASVVMIVVGIANIFVLPGAGFICIGIGFVLMALGSIFGKVAAWFFKDCIPTIINAIADGLGKIFHPRGV</sequence>
<keyword evidence="1" id="KW-0812">Transmembrane</keyword>
<keyword evidence="3" id="KW-1185">Reference proteome</keyword>
<dbReference type="EMBL" id="SMCQ01000003">
    <property type="protein sequence ID" value="TCW01624.1"/>
    <property type="molecule type" value="Genomic_DNA"/>
</dbReference>
<reference evidence="2 3" key="1">
    <citation type="submission" date="2019-03" db="EMBL/GenBank/DDBJ databases">
        <title>Genomic Encyclopedia of Type Strains, Phase IV (KMG-IV): sequencing the most valuable type-strain genomes for metagenomic binning, comparative biology and taxonomic classification.</title>
        <authorList>
            <person name="Goeker M."/>
        </authorList>
    </citation>
    <scope>NUCLEOTIDE SEQUENCE [LARGE SCALE GENOMIC DNA]</scope>
    <source>
        <strain evidence="2 3">DSM 29487</strain>
    </source>
</reference>
<dbReference type="RefSeq" id="WP_066448930.1">
    <property type="nucleotide sequence ID" value="NZ_JANKBF010000001.1"/>
</dbReference>
<feature type="transmembrane region" description="Helical" evidence="1">
    <location>
        <begin position="190"/>
        <end position="214"/>
    </location>
</feature>
<organism evidence="2 3">
    <name type="scientific">Longibaculum muris</name>
    <dbReference type="NCBI Taxonomy" id="1796628"/>
    <lineage>
        <taxon>Bacteria</taxon>
        <taxon>Bacillati</taxon>
        <taxon>Bacillota</taxon>
        <taxon>Erysipelotrichia</taxon>
        <taxon>Erysipelotrichales</taxon>
        <taxon>Coprobacillaceae</taxon>
        <taxon>Longibaculum</taxon>
    </lineage>
</organism>
<keyword evidence="1" id="KW-1133">Transmembrane helix</keyword>
<evidence type="ECO:0000313" key="2">
    <source>
        <dbReference type="EMBL" id="TCW01624.1"/>
    </source>
</evidence>
<dbReference type="Proteomes" id="UP000295515">
    <property type="component" value="Unassembled WGS sequence"/>
</dbReference>
<protein>
    <submittedName>
        <fullName evidence="2">Putative membrane protein</fullName>
    </submittedName>
</protein>
<proteinExistence type="predicted"/>